<evidence type="ECO:0000313" key="7">
    <source>
        <dbReference type="Proteomes" id="UP000029462"/>
    </source>
</evidence>
<name>A0A090V645_PSEVU</name>
<protein>
    <submittedName>
        <fullName evidence="6">Putative transcriptional regulator</fullName>
    </submittedName>
</protein>
<dbReference type="SUPFAM" id="SSF46894">
    <property type="entry name" value="C-terminal effector domain of the bipartite response regulators"/>
    <property type="match status" value="1"/>
</dbReference>
<accession>A0A090V645</accession>
<evidence type="ECO:0000256" key="3">
    <source>
        <dbReference type="SAM" id="MobiDB-lite"/>
    </source>
</evidence>
<proteinExistence type="predicted"/>
<keyword evidence="4" id="KW-1133">Transmembrane helix</keyword>
<dbReference type="OrthoDB" id="799930at2"/>
<dbReference type="eggNOG" id="COG3710">
    <property type="taxonomic scope" value="Bacteria"/>
</dbReference>
<dbReference type="Proteomes" id="UP000029462">
    <property type="component" value="Unassembled WGS sequence"/>
</dbReference>
<dbReference type="InterPro" id="IPR016032">
    <property type="entry name" value="Sig_transdc_resp-reg_C-effctor"/>
</dbReference>
<dbReference type="InterPro" id="IPR036388">
    <property type="entry name" value="WH-like_DNA-bd_sf"/>
</dbReference>
<dbReference type="EMBL" id="BBMZ01000012">
    <property type="protein sequence ID" value="GAL58729.1"/>
    <property type="molecule type" value="Genomic_DNA"/>
</dbReference>
<reference evidence="6 7" key="1">
    <citation type="submission" date="2014-09" db="EMBL/GenBank/DDBJ databases">
        <title>Whole genome shotgun sequence of Escherichia vulneris NBRC 102420.</title>
        <authorList>
            <person name="Yoshida Y."/>
            <person name="Hosoyama A."/>
            <person name="Tsuchikane K."/>
            <person name="Ohji S."/>
            <person name="Ichikawa N."/>
            <person name="Kimura A."/>
            <person name="Yamazoe A."/>
            <person name="Ezaki T."/>
            <person name="Fujita N."/>
        </authorList>
    </citation>
    <scope>NUCLEOTIDE SEQUENCE [LARGE SCALE GENOMIC DNA]</scope>
    <source>
        <strain evidence="6 7">NBRC 102420</strain>
    </source>
</reference>
<evidence type="ECO:0000256" key="2">
    <source>
        <dbReference type="PROSITE-ProRule" id="PRU01091"/>
    </source>
</evidence>
<evidence type="ECO:0000256" key="1">
    <source>
        <dbReference type="ARBA" id="ARBA00023125"/>
    </source>
</evidence>
<dbReference type="GO" id="GO:0000160">
    <property type="term" value="P:phosphorelay signal transduction system"/>
    <property type="evidence" value="ECO:0007669"/>
    <property type="project" value="InterPro"/>
</dbReference>
<sequence>MQMLINKWRLDPSLNALVHTETGEVQRLGEFHYILLETLINHAGEVLSRNFLINAVWKNRVVGNNSLPTAIYALRAALGDDGRLQEIIKTVPKKGYVFNKDFITYPNEPLLTERPDEKDNQAPSPGLPHAPPLRRRLATLRLKKIIIISVALIALIYLLIKYHPQLAQGKEAAPSLSDESKLTLKNETSKDYSRISIYHLHAGNDPGHTAQLAKYMPDALRAINDKLQTQRMNAVFYYSESVAKLSISLLIQDNCHNQYQLMLGITNWQSGMNNLNSVVYQTAEKTINEIPVCQ</sequence>
<feature type="region of interest" description="Disordered" evidence="3">
    <location>
        <begin position="109"/>
        <end position="130"/>
    </location>
</feature>
<keyword evidence="7" id="KW-1185">Reference proteome</keyword>
<dbReference type="Pfam" id="PF00486">
    <property type="entry name" value="Trans_reg_C"/>
    <property type="match status" value="1"/>
</dbReference>
<keyword evidence="4" id="KW-0472">Membrane</keyword>
<dbReference type="RefSeq" id="WP_072015246.1">
    <property type="nucleotide sequence ID" value="NZ_BBMZ01000012.1"/>
</dbReference>
<evidence type="ECO:0000259" key="5">
    <source>
        <dbReference type="PROSITE" id="PS51755"/>
    </source>
</evidence>
<dbReference type="PROSITE" id="PS51755">
    <property type="entry name" value="OMPR_PHOB"/>
    <property type="match status" value="1"/>
</dbReference>
<evidence type="ECO:0000256" key="4">
    <source>
        <dbReference type="SAM" id="Phobius"/>
    </source>
</evidence>
<feature type="transmembrane region" description="Helical" evidence="4">
    <location>
        <begin position="142"/>
        <end position="160"/>
    </location>
</feature>
<feature type="compositionally biased region" description="Basic and acidic residues" evidence="3">
    <location>
        <begin position="111"/>
        <end position="120"/>
    </location>
</feature>
<organism evidence="6 7">
    <name type="scientific">Pseudescherichia vulneris NBRC 102420</name>
    <dbReference type="NCBI Taxonomy" id="1115515"/>
    <lineage>
        <taxon>Bacteria</taxon>
        <taxon>Pseudomonadati</taxon>
        <taxon>Pseudomonadota</taxon>
        <taxon>Gammaproteobacteria</taxon>
        <taxon>Enterobacterales</taxon>
        <taxon>Enterobacteriaceae</taxon>
        <taxon>Pseudescherichia</taxon>
    </lineage>
</organism>
<dbReference type="SMART" id="SM00862">
    <property type="entry name" value="Trans_reg_C"/>
    <property type="match status" value="1"/>
</dbReference>
<keyword evidence="1 2" id="KW-0238">DNA-binding</keyword>
<feature type="domain" description="OmpR/PhoB-type" evidence="5">
    <location>
        <begin position="1"/>
        <end position="100"/>
    </location>
</feature>
<comment type="caution">
    <text evidence="6">The sequence shown here is derived from an EMBL/GenBank/DDBJ whole genome shotgun (WGS) entry which is preliminary data.</text>
</comment>
<dbReference type="GO" id="GO:0006355">
    <property type="term" value="P:regulation of DNA-templated transcription"/>
    <property type="evidence" value="ECO:0007669"/>
    <property type="project" value="InterPro"/>
</dbReference>
<gene>
    <name evidence="6" type="ORF">EV102420_12_02360</name>
</gene>
<evidence type="ECO:0000313" key="6">
    <source>
        <dbReference type="EMBL" id="GAL58729.1"/>
    </source>
</evidence>
<dbReference type="InterPro" id="IPR001867">
    <property type="entry name" value="OmpR/PhoB-type_DNA-bd"/>
</dbReference>
<dbReference type="STRING" id="1115515.EV102420_12_02360"/>
<dbReference type="GO" id="GO:0003677">
    <property type="term" value="F:DNA binding"/>
    <property type="evidence" value="ECO:0007669"/>
    <property type="project" value="UniProtKB-UniRule"/>
</dbReference>
<dbReference type="CDD" id="cd00383">
    <property type="entry name" value="trans_reg_C"/>
    <property type="match status" value="1"/>
</dbReference>
<dbReference type="AlphaFoldDB" id="A0A090V645"/>
<keyword evidence="4" id="KW-0812">Transmembrane</keyword>
<feature type="DNA-binding region" description="OmpR/PhoB-type" evidence="2">
    <location>
        <begin position="1"/>
        <end position="100"/>
    </location>
</feature>
<dbReference type="Gene3D" id="1.10.10.10">
    <property type="entry name" value="Winged helix-like DNA-binding domain superfamily/Winged helix DNA-binding domain"/>
    <property type="match status" value="1"/>
</dbReference>